<dbReference type="GO" id="GO:0004180">
    <property type="term" value="F:carboxypeptidase activity"/>
    <property type="evidence" value="ECO:0007669"/>
    <property type="project" value="UniProtKB-KW"/>
</dbReference>
<evidence type="ECO:0000313" key="4">
    <source>
        <dbReference type="Proteomes" id="UP000461670"/>
    </source>
</evidence>
<dbReference type="AlphaFoldDB" id="A0A7V8FLF3"/>
<proteinExistence type="predicted"/>
<dbReference type="InterPro" id="IPR001261">
    <property type="entry name" value="ArgE/DapE_CS"/>
</dbReference>
<dbReference type="Pfam" id="PF01546">
    <property type="entry name" value="Peptidase_M20"/>
    <property type="match status" value="1"/>
</dbReference>
<reference evidence="4" key="1">
    <citation type="journal article" date="2020" name="MBio">
        <title>Horizontal gene transfer to a defensive symbiont with a reduced genome amongst a multipartite beetle microbiome.</title>
        <authorList>
            <person name="Waterworth S.C."/>
            <person name="Florez L.V."/>
            <person name="Rees E.R."/>
            <person name="Hertweck C."/>
            <person name="Kaltenpoth M."/>
            <person name="Kwan J.C."/>
        </authorList>
    </citation>
    <scope>NUCLEOTIDE SEQUENCE [LARGE SCALE GENOMIC DNA]</scope>
</reference>
<protein>
    <submittedName>
        <fullName evidence="3">Carboxypeptidase G2</fullName>
    </submittedName>
</protein>
<dbReference type="PANTHER" id="PTHR43808:SF9">
    <property type="entry name" value="BLL0789 PROTEIN"/>
    <property type="match status" value="1"/>
</dbReference>
<dbReference type="PROSITE" id="PS00758">
    <property type="entry name" value="ARGE_DAPE_CPG2_1"/>
    <property type="match status" value="1"/>
</dbReference>
<organism evidence="3 4">
    <name type="scientific">Paracidovorax wautersii</name>
    <dbReference type="NCBI Taxonomy" id="1177982"/>
    <lineage>
        <taxon>Bacteria</taxon>
        <taxon>Pseudomonadati</taxon>
        <taxon>Pseudomonadota</taxon>
        <taxon>Betaproteobacteria</taxon>
        <taxon>Burkholderiales</taxon>
        <taxon>Comamonadaceae</taxon>
        <taxon>Paracidovorax</taxon>
    </lineage>
</organism>
<gene>
    <name evidence="3" type="primary">cpg2_2</name>
    <name evidence="3" type="ORF">GAK30_03298</name>
</gene>
<dbReference type="InterPro" id="IPR002933">
    <property type="entry name" value="Peptidase_M20"/>
</dbReference>
<evidence type="ECO:0000313" key="3">
    <source>
        <dbReference type="EMBL" id="KAF1019155.1"/>
    </source>
</evidence>
<accession>A0A7V8FLF3</accession>
<dbReference type="EMBL" id="WNDQ01000063">
    <property type="protein sequence ID" value="KAF1019155.1"/>
    <property type="molecule type" value="Genomic_DNA"/>
</dbReference>
<sequence length="127" mass="13045">MNSAHTTRAQALDWLAGQGPAMQDFLQQLVNIDSGSRDEAGVTAVAQAIASHLAGAGITAQLETVPGYGSNLRADVPGTAGGAPILLTGHMDTVYPQGTVAQRPFRMAEGRAYGPGVDDMKAGLVLN</sequence>
<keyword evidence="3" id="KW-0645">Protease</keyword>
<dbReference type="InterPro" id="IPR050072">
    <property type="entry name" value="Peptidase_M20A"/>
</dbReference>
<keyword evidence="3" id="KW-0121">Carboxypeptidase</keyword>
<keyword evidence="2" id="KW-0862">Zinc</keyword>
<keyword evidence="1" id="KW-0378">Hydrolase</keyword>
<dbReference type="Proteomes" id="UP000461670">
    <property type="component" value="Unassembled WGS sequence"/>
</dbReference>
<dbReference type="PANTHER" id="PTHR43808">
    <property type="entry name" value="ACETYLORNITHINE DEACETYLASE"/>
    <property type="match status" value="1"/>
</dbReference>
<dbReference type="Gene3D" id="3.40.630.10">
    <property type="entry name" value="Zn peptidases"/>
    <property type="match status" value="1"/>
</dbReference>
<evidence type="ECO:0000256" key="1">
    <source>
        <dbReference type="ARBA" id="ARBA00022801"/>
    </source>
</evidence>
<evidence type="ECO:0000256" key="2">
    <source>
        <dbReference type="ARBA" id="ARBA00022833"/>
    </source>
</evidence>
<comment type="caution">
    <text evidence="3">The sequence shown here is derived from an EMBL/GenBank/DDBJ whole genome shotgun (WGS) entry which is preliminary data.</text>
</comment>
<dbReference type="SUPFAM" id="SSF53187">
    <property type="entry name" value="Zn-dependent exopeptidases"/>
    <property type="match status" value="1"/>
</dbReference>
<name>A0A7V8FLF3_9BURK</name>